<feature type="domain" description="AMP-dependent synthetase/ligase" evidence="2">
    <location>
        <begin position="137"/>
        <end position="497"/>
    </location>
</feature>
<dbReference type="PANTHER" id="PTHR44378">
    <property type="entry name" value="ACYL-ACTIVATING ENZYME 17, PEROXISOMAL-RELATED"/>
    <property type="match status" value="1"/>
</dbReference>
<gene>
    <name evidence="5" type="primary">acs</name>
    <name evidence="5" type="ORF">DF168_01243</name>
</gene>
<dbReference type="PROSITE" id="PS00455">
    <property type="entry name" value="AMP_BINDING"/>
    <property type="match status" value="1"/>
</dbReference>
<dbReference type="InterPro" id="IPR000873">
    <property type="entry name" value="AMP-dep_synth/lig_dom"/>
</dbReference>
<dbReference type="Gene3D" id="3.30.300.30">
    <property type="match status" value="1"/>
</dbReference>
<name>A0A2Z4AI77_9BACT</name>
<proteinExistence type="inferred from homology"/>
<accession>A0A2Z4AI77</accession>
<dbReference type="EC" id="6.2.1.1" evidence="5"/>
<keyword evidence="5" id="KW-0436">Ligase</keyword>
<feature type="domain" description="AMP-binding enzyme C-terminal" evidence="3">
    <location>
        <begin position="565"/>
        <end position="643"/>
    </location>
</feature>
<comment type="similarity">
    <text evidence="1">Belongs to the ATP-dependent AMP-binding enzyme family.</text>
</comment>
<evidence type="ECO:0000313" key="5">
    <source>
        <dbReference type="EMBL" id="AWT60044.1"/>
    </source>
</evidence>
<dbReference type="SUPFAM" id="SSF56801">
    <property type="entry name" value="Acetyl-CoA synthetase-like"/>
    <property type="match status" value="1"/>
</dbReference>
<dbReference type="KEGG" id="mtar:DF168_01243"/>
<dbReference type="Pfam" id="PF16177">
    <property type="entry name" value="ACAS_N"/>
    <property type="match status" value="1"/>
</dbReference>
<evidence type="ECO:0000259" key="4">
    <source>
        <dbReference type="Pfam" id="PF16177"/>
    </source>
</evidence>
<dbReference type="InterPro" id="IPR020845">
    <property type="entry name" value="AMP-binding_CS"/>
</dbReference>
<evidence type="ECO:0000256" key="1">
    <source>
        <dbReference type="ARBA" id="ARBA00006432"/>
    </source>
</evidence>
<dbReference type="Pfam" id="PF13193">
    <property type="entry name" value="AMP-binding_C"/>
    <property type="match status" value="1"/>
</dbReference>
<dbReference type="AlphaFoldDB" id="A0A2Z4AI77"/>
<reference evidence="5 6" key="1">
    <citation type="submission" date="2018-06" db="EMBL/GenBank/DDBJ databases">
        <title>Draft Genome Sequence of a Novel Marine Bacterium Related to the Verrucomicrobia.</title>
        <authorList>
            <person name="Vosseberg J."/>
            <person name="Martijn J."/>
            <person name="Ettema T.J.G."/>
        </authorList>
    </citation>
    <scope>NUCLEOTIDE SEQUENCE [LARGE SCALE GENOMIC DNA]</scope>
    <source>
        <strain evidence="5">TARA_B100001123</strain>
    </source>
</reference>
<dbReference type="InterPro" id="IPR045851">
    <property type="entry name" value="AMP-bd_C_sf"/>
</dbReference>
<evidence type="ECO:0000259" key="3">
    <source>
        <dbReference type="Pfam" id="PF13193"/>
    </source>
</evidence>
<dbReference type="GO" id="GO:0003987">
    <property type="term" value="F:acetate-CoA ligase activity"/>
    <property type="evidence" value="ECO:0007669"/>
    <property type="project" value="UniProtKB-EC"/>
</dbReference>
<organism evidence="5 6">
    <name type="scientific">Candidatus Moanibacter tarae</name>
    <dbReference type="NCBI Taxonomy" id="2200854"/>
    <lineage>
        <taxon>Bacteria</taxon>
        <taxon>Pseudomonadati</taxon>
        <taxon>Verrucomicrobiota</taxon>
        <taxon>Opitutia</taxon>
        <taxon>Puniceicoccales</taxon>
        <taxon>Puniceicoccales incertae sedis</taxon>
        <taxon>Candidatus Moanibacter</taxon>
    </lineage>
</organism>
<dbReference type="Pfam" id="PF00501">
    <property type="entry name" value="AMP-binding"/>
    <property type="match status" value="1"/>
</dbReference>
<sequence>MGHPTPSDDNKSQWFDFIKEVTANPSIPFDHHWSKFQQIFERQAPPDGPPPVWYPREEEFSSSNLAQIMLDLGIDNYSDLHTWSINNRPAFWQYVIQHLGIAFEKPPDRILDLTNGVSDPRWLPGAKMNITDSCFQVPGDKTAIVSGKEGLSDLTVTTYGELESLVNRFANGIRDHGLAKGDAIGIYMPMTMPCVAAYLGTVRSGCQVVSIADSFSPDEVRTRMEIAGAKVILTVDQYYRAGRNIRLYDNVKEAGIKRAIVIEGDNKAELKKDDITWEDFLSKETSFTSVTDDPYQYSNILFSSGTTGTPKAIPWTHLTPIKCAMDGHFHGDLSPNDIASWPSNIGWMMGPWLIYASLLNHAAMALYEGAPIGPSFTCFVEKARVSFLGVVPSLVRTWRTQRAIEGGDWTGIRIFASTGEPSNREDYLWLMSKTGYRAPVIEYLGGTEIGGGHITGSVVHPASPATFTTPSLGLDFIILDDNDQPVGENEIGELYLIPPSIGLSQNLLNKDHEEEYYTGCPNGPDGEVLRRHGDTIARLPKGFFRAQGRSDDTMNLSGIKVSSLELERIIDTHDSVYQSAAVAVQPSGEGAEKLVIFAVLILIRDCKTLQGELQTLIGKFLNPLFRIHDLVIIDSLPRTESNKITRRSLRAQYLSYK</sequence>
<dbReference type="InterPro" id="IPR025110">
    <property type="entry name" value="AMP-bd_C"/>
</dbReference>
<dbReference type="EMBL" id="CP029803">
    <property type="protein sequence ID" value="AWT60044.1"/>
    <property type="molecule type" value="Genomic_DNA"/>
</dbReference>
<dbReference type="InterPro" id="IPR042099">
    <property type="entry name" value="ANL_N_sf"/>
</dbReference>
<dbReference type="InterPro" id="IPR032387">
    <property type="entry name" value="ACAS_N"/>
</dbReference>
<dbReference type="Gene3D" id="3.40.50.12780">
    <property type="entry name" value="N-terminal domain of ligase-like"/>
    <property type="match status" value="1"/>
</dbReference>
<feature type="domain" description="Acetyl-coenzyme A synthetase N-terminal" evidence="4">
    <location>
        <begin position="77"/>
        <end position="134"/>
    </location>
</feature>
<evidence type="ECO:0000313" key="6">
    <source>
        <dbReference type="Proteomes" id="UP000247465"/>
    </source>
</evidence>
<protein>
    <submittedName>
        <fullName evidence="5">Acetyl-coenzyme A synthetase</fullName>
        <ecNumber evidence="5">6.2.1.1</ecNumber>
    </submittedName>
</protein>
<evidence type="ECO:0000259" key="2">
    <source>
        <dbReference type="Pfam" id="PF00501"/>
    </source>
</evidence>
<dbReference type="PANTHER" id="PTHR44378:SF2">
    <property type="entry name" value="ACYL-ACTIVATING ENZYME 17, PEROXISOMAL-RELATED"/>
    <property type="match status" value="1"/>
</dbReference>
<dbReference type="Proteomes" id="UP000247465">
    <property type="component" value="Chromosome"/>
</dbReference>